<dbReference type="PANTHER" id="PTHR14741:SF32">
    <property type="entry name" value="TRIMETHYLGUANOSINE SYNTHASE"/>
    <property type="match status" value="1"/>
</dbReference>
<sequence>MSNISRPKRIVKRKLFPFNGDKNIWDKLEIDDETVSYISLPEDAENITKIIETHCKNLRLNTNNLTITDATSGAGGNVLSFSKVFKLVNAIEIDTKRYHFLTNNLQVYKIHNVNHYCDDCTNLIFNIFQDIIFFDPPWGGKEYKEKDNIRLKIGDISIEALCLKLMNKNECKYSPKMIALKLPKNYDIEHLHNSFKKINVTTILHSLAKMNVIIAYDNEINLNDI</sequence>
<organism evidence="1">
    <name type="scientific">Catovirus CTV1</name>
    <dbReference type="NCBI Taxonomy" id="1977631"/>
    <lineage>
        <taxon>Viruses</taxon>
        <taxon>Varidnaviria</taxon>
        <taxon>Bamfordvirae</taxon>
        <taxon>Nucleocytoviricota</taxon>
        <taxon>Megaviricetes</taxon>
        <taxon>Imitervirales</taxon>
        <taxon>Mimiviridae</taxon>
        <taxon>Klosneuvirinae</taxon>
        <taxon>Catovirus</taxon>
    </lineage>
</organism>
<evidence type="ECO:0000313" key="1">
    <source>
        <dbReference type="EMBL" id="ARF09280.1"/>
    </source>
</evidence>
<dbReference type="InterPro" id="IPR002052">
    <property type="entry name" value="DNA_methylase_N6_adenine_CS"/>
</dbReference>
<protein>
    <submittedName>
        <fullName evidence="1">Putative RNA methylase</fullName>
    </submittedName>
</protein>
<dbReference type="GO" id="GO:0003676">
    <property type="term" value="F:nucleic acid binding"/>
    <property type="evidence" value="ECO:0007669"/>
    <property type="project" value="InterPro"/>
</dbReference>
<keyword evidence="1" id="KW-0808">Transferase</keyword>
<dbReference type="PROSITE" id="PS00092">
    <property type="entry name" value="N6_MTASE"/>
    <property type="match status" value="1"/>
</dbReference>
<dbReference type="GO" id="GO:0071164">
    <property type="term" value="F:RNA cap trimethylguanosine synthase activity"/>
    <property type="evidence" value="ECO:0007669"/>
    <property type="project" value="TreeGrafter"/>
</dbReference>
<proteinExistence type="predicted"/>
<dbReference type="SUPFAM" id="SSF53335">
    <property type="entry name" value="S-adenosyl-L-methionine-dependent methyltransferases"/>
    <property type="match status" value="1"/>
</dbReference>
<dbReference type="PANTHER" id="PTHR14741">
    <property type="entry name" value="S-ADENOSYLMETHIONINE-DEPENDENT METHYLTRANSFERASE RELATED"/>
    <property type="match status" value="1"/>
</dbReference>
<keyword evidence="1" id="KW-0489">Methyltransferase</keyword>
<dbReference type="Gene3D" id="3.40.50.150">
    <property type="entry name" value="Vaccinia Virus protein VP39"/>
    <property type="match status" value="1"/>
</dbReference>
<dbReference type="InterPro" id="IPR019012">
    <property type="entry name" value="RNA_cap_Gua-N2-MeTrfase"/>
</dbReference>
<gene>
    <name evidence="1" type="ORF">Catovirus_2_229</name>
</gene>
<dbReference type="InterPro" id="IPR029063">
    <property type="entry name" value="SAM-dependent_MTases_sf"/>
</dbReference>
<name>A0A1V0SC26_9VIRU</name>
<reference evidence="1" key="1">
    <citation type="journal article" date="2017" name="Science">
        <title>Giant viruses with an expanded complement of translation system components.</title>
        <authorList>
            <person name="Schulz F."/>
            <person name="Yutin N."/>
            <person name="Ivanova N.N."/>
            <person name="Ortega D.R."/>
            <person name="Lee T.K."/>
            <person name="Vierheilig J."/>
            <person name="Daims H."/>
            <person name="Horn M."/>
            <person name="Wagner M."/>
            <person name="Jensen G.J."/>
            <person name="Kyrpides N.C."/>
            <person name="Koonin E.V."/>
            <person name="Woyke T."/>
        </authorList>
    </citation>
    <scope>NUCLEOTIDE SEQUENCE</scope>
    <source>
        <strain evidence="1">CTV1</strain>
    </source>
</reference>
<accession>A0A1V0SC26</accession>
<dbReference type="EMBL" id="KY684084">
    <property type="protein sequence ID" value="ARF09280.1"/>
    <property type="molecule type" value="Genomic_DNA"/>
</dbReference>
<dbReference type="Pfam" id="PF09445">
    <property type="entry name" value="Methyltransf_15"/>
    <property type="match status" value="1"/>
</dbReference>